<dbReference type="Gene3D" id="1.10.10.2840">
    <property type="entry name" value="PucR C-terminal helix-turn-helix domain"/>
    <property type="match status" value="1"/>
</dbReference>
<feature type="domain" description="PucR C-terminal helix-turn-helix" evidence="1">
    <location>
        <begin position="330"/>
        <end position="386"/>
    </location>
</feature>
<reference evidence="3 4" key="1">
    <citation type="journal article" date="2009" name="Int. J. Syst. Evol. Microbiol.">
        <title>Nocardioides caeni sp. nov., isolated from wastewater.</title>
        <authorList>
            <person name="Yoon J.H."/>
            <person name="Kang S.J."/>
            <person name="Park S."/>
            <person name="Kim W."/>
            <person name="Oh T.K."/>
        </authorList>
    </citation>
    <scope>NUCLEOTIDE SEQUENCE [LARGE SCALE GENOMIC DNA]</scope>
    <source>
        <strain evidence="3 4">DSM 23134</strain>
    </source>
</reference>
<feature type="domain" description="RsbT co-antagonist protein RsbRD N-terminal" evidence="2">
    <location>
        <begin position="28"/>
        <end position="172"/>
    </location>
</feature>
<evidence type="ECO:0000313" key="3">
    <source>
        <dbReference type="EMBL" id="THV09882.1"/>
    </source>
</evidence>
<organism evidence="3 4">
    <name type="scientific">Nocardioides caeni</name>
    <dbReference type="NCBI Taxonomy" id="574700"/>
    <lineage>
        <taxon>Bacteria</taxon>
        <taxon>Bacillati</taxon>
        <taxon>Actinomycetota</taxon>
        <taxon>Actinomycetes</taxon>
        <taxon>Propionibacteriales</taxon>
        <taxon>Nocardioidaceae</taxon>
        <taxon>Nocardioides</taxon>
    </lineage>
</organism>
<protein>
    <submittedName>
        <fullName evidence="3">PucR family transcriptional regulator</fullName>
    </submittedName>
</protein>
<dbReference type="AlphaFoldDB" id="A0A4S8N2U7"/>
<dbReference type="EMBL" id="STGW01000012">
    <property type="protein sequence ID" value="THV09882.1"/>
    <property type="molecule type" value="Genomic_DNA"/>
</dbReference>
<dbReference type="InterPro" id="IPR051448">
    <property type="entry name" value="CdaR-like_regulators"/>
</dbReference>
<dbReference type="RefSeq" id="WP_136563760.1">
    <property type="nucleotide sequence ID" value="NZ_BAABLS010000006.1"/>
</dbReference>
<proteinExistence type="predicted"/>
<accession>A0A4S8N2U7</accession>
<gene>
    <name evidence="3" type="ORF">E9934_15245</name>
</gene>
<name>A0A4S8N2U7_9ACTN</name>
<dbReference type="InterPro" id="IPR025736">
    <property type="entry name" value="PucR_C-HTH_dom"/>
</dbReference>
<evidence type="ECO:0000259" key="1">
    <source>
        <dbReference type="Pfam" id="PF13556"/>
    </source>
</evidence>
<evidence type="ECO:0000313" key="4">
    <source>
        <dbReference type="Proteomes" id="UP000307087"/>
    </source>
</evidence>
<sequence>MVRRMLRRERPDALLPHVTVLAIRAELPTVADDVVATIIREVPAYEDAFGGPMGETIRTAVQIALGGFLSLISDRTGPDALAPQSSAVDGAYQLGRGEARSGRTSDALLSAYRIGARVSWQHLSTQAVAQGIEPATIASFAELVFAYIDELSAASVAGHRDESATEVRIRQRMLERLGRHLVTGAPEATVLASAERAEWSLPTTLTVVVAPDAQVGTLLQSLRRALPVPDLPDLEGAALILVPDVHGKRRATVLRAVAGRDCLVGPARPWQEVRASYDRVMRARELGLVGDTETHLPRLVLTADDGALADLRARVLAPLDDVRPATAAKLRETLRAWLLHQGRREEVAAALFVHPQTIRYRMGQVRELFGEALEDPETVLALTIALGVEESSG</sequence>
<dbReference type="PANTHER" id="PTHR33744">
    <property type="entry name" value="CARBOHYDRATE DIACID REGULATOR"/>
    <property type="match status" value="1"/>
</dbReference>
<dbReference type="OrthoDB" id="5243741at2"/>
<comment type="caution">
    <text evidence="3">The sequence shown here is derived from an EMBL/GenBank/DDBJ whole genome shotgun (WGS) entry which is preliminary data.</text>
</comment>
<keyword evidence="4" id="KW-1185">Reference proteome</keyword>
<dbReference type="InterPro" id="IPR042070">
    <property type="entry name" value="PucR_C-HTH_sf"/>
</dbReference>
<evidence type="ECO:0000259" key="2">
    <source>
        <dbReference type="Pfam" id="PF14361"/>
    </source>
</evidence>
<dbReference type="Pfam" id="PF14361">
    <property type="entry name" value="RsbRD_N"/>
    <property type="match status" value="1"/>
</dbReference>
<dbReference type="Pfam" id="PF13556">
    <property type="entry name" value="HTH_30"/>
    <property type="match status" value="1"/>
</dbReference>
<dbReference type="InterPro" id="IPR025751">
    <property type="entry name" value="RsbRD_N_dom"/>
</dbReference>
<dbReference type="PANTHER" id="PTHR33744:SF1">
    <property type="entry name" value="DNA-BINDING TRANSCRIPTIONAL ACTIVATOR ADER"/>
    <property type="match status" value="1"/>
</dbReference>
<dbReference type="Proteomes" id="UP000307087">
    <property type="component" value="Unassembled WGS sequence"/>
</dbReference>